<organism evidence="1">
    <name type="scientific">freshwater metagenome</name>
    <dbReference type="NCBI Taxonomy" id="449393"/>
    <lineage>
        <taxon>unclassified sequences</taxon>
        <taxon>metagenomes</taxon>
        <taxon>ecological metagenomes</taxon>
    </lineage>
</organism>
<proteinExistence type="predicted"/>
<name>A0A6J6BJH8_9ZZZZ</name>
<protein>
    <submittedName>
        <fullName evidence="1">Unannotated protein</fullName>
    </submittedName>
</protein>
<dbReference type="EMBL" id="CAEZSD010000130">
    <property type="protein sequence ID" value="CAB4538874.1"/>
    <property type="molecule type" value="Genomic_DNA"/>
</dbReference>
<evidence type="ECO:0000313" key="1">
    <source>
        <dbReference type="EMBL" id="CAB4538874.1"/>
    </source>
</evidence>
<accession>A0A6J6BJH8</accession>
<dbReference type="AlphaFoldDB" id="A0A6J6BJH8"/>
<gene>
    <name evidence="1" type="ORF">UFOPK1399_00935</name>
</gene>
<sequence length="134" mass="13825">MTSPSATISRSALGISIPTADFPGIGERIRTSLLATAYEIFFDSAVIFSTFTALPSSTSYRVTVGPRINPVTSASISNCLKTSVSDATTVSFALLFAFAAGPTFSKSCEGNSYFVSLVSSNCSGRLSLLGAGAN</sequence>
<reference evidence="1" key="1">
    <citation type="submission" date="2020-05" db="EMBL/GenBank/DDBJ databases">
        <authorList>
            <person name="Chiriac C."/>
            <person name="Salcher M."/>
            <person name="Ghai R."/>
            <person name="Kavagutti S V."/>
        </authorList>
    </citation>
    <scope>NUCLEOTIDE SEQUENCE</scope>
</reference>